<dbReference type="EMBL" id="CP063408">
    <property type="protein sequence ID" value="QSZ34363.1"/>
    <property type="molecule type" value="Genomic_DNA"/>
</dbReference>
<feature type="region of interest" description="Disordered" evidence="1">
    <location>
        <begin position="367"/>
        <end position="391"/>
    </location>
</feature>
<feature type="region of interest" description="Disordered" evidence="1">
    <location>
        <begin position="1"/>
        <end position="39"/>
    </location>
</feature>
<reference evidence="2" key="1">
    <citation type="submission" date="2020-10" db="EMBL/GenBank/DDBJ databases">
        <title>Genome Sequence of Monilinia vaccinii-corymbosi Sheds Light on Mummy Berry Disease Infection of Blueberry and Mating Type.</title>
        <authorList>
            <person name="Yow A.G."/>
            <person name="Zhang Y."/>
            <person name="Bansal K."/>
            <person name="Eacker S.M."/>
            <person name="Sullivan S."/>
            <person name="Liachko I."/>
            <person name="Cubeta M.A."/>
            <person name="Rollins J.A."/>
            <person name="Ashrafi H."/>
        </authorList>
    </citation>
    <scope>NUCLEOTIDE SEQUENCE</scope>
    <source>
        <strain evidence="2">RL-1</strain>
    </source>
</reference>
<feature type="compositionally biased region" description="Basic and acidic residues" evidence="1">
    <location>
        <begin position="454"/>
        <end position="466"/>
    </location>
</feature>
<feature type="region of interest" description="Disordered" evidence="1">
    <location>
        <begin position="151"/>
        <end position="180"/>
    </location>
</feature>
<protein>
    <submittedName>
        <fullName evidence="2">Uncharacterized protein</fullName>
    </submittedName>
</protein>
<feature type="compositionally biased region" description="Basic and acidic residues" evidence="1">
    <location>
        <begin position="1"/>
        <end position="11"/>
    </location>
</feature>
<dbReference type="Proteomes" id="UP000672032">
    <property type="component" value="Chromosome 4"/>
</dbReference>
<feature type="compositionally biased region" description="Basic residues" evidence="1">
    <location>
        <begin position="467"/>
        <end position="476"/>
    </location>
</feature>
<evidence type="ECO:0000256" key="1">
    <source>
        <dbReference type="SAM" id="MobiDB-lite"/>
    </source>
</evidence>
<accession>A0A8A3PH47</accession>
<evidence type="ECO:0000313" key="2">
    <source>
        <dbReference type="EMBL" id="QSZ34363.1"/>
    </source>
</evidence>
<sequence length="488" mass="51710">MEKQEHHEHTPPCRRRRRGGGGSVGRPPSLQTDLVPAAPPSLHPYPYHYHPYYQDPRLGQDYFNFHLPLAPPLAHYHHHQMNNLTALPPFPQYQPQYPSQYPPQPQPPNLLSPEHHYLHQTLAKENLKALSLGRKIAAAQASLAALTLDRGLSSAPTPTPTPAPGPAPPPCLSRDNSSTRLTRRKTQKYLSWLGCRARECARQEAILRAMLGQVVGVQGVPGEIPAWIEYGGGGGFGGAADGGNLHSEFVDADAAWGTDADPLAFQPRSAASSIVGNVNANGNVDANVSGRRCSNDDFWNVAEVPVFSPVDFLGQTAGRAEGGGGRLGRGRGRAWEDCEVSPLSPVAEEKVGGEGEDLDGEVEVDVEVGGGGTSASASGSREGSGNSSIESAITTPIPLQSSQSSQMTPMGGAKSCGDVELWFLGGLEVEGGGVDDGVDDGGDERVCLVRDSWGGEDRIGMGEGKGKGKGKGKRKSLPVLGSRRWVEG</sequence>
<feature type="compositionally biased region" description="Pro residues" evidence="1">
    <location>
        <begin position="157"/>
        <end position="171"/>
    </location>
</feature>
<keyword evidence="3" id="KW-1185">Reference proteome</keyword>
<organism evidence="2 3">
    <name type="scientific">Monilinia vaccinii-corymbosi</name>
    <dbReference type="NCBI Taxonomy" id="61207"/>
    <lineage>
        <taxon>Eukaryota</taxon>
        <taxon>Fungi</taxon>
        <taxon>Dikarya</taxon>
        <taxon>Ascomycota</taxon>
        <taxon>Pezizomycotina</taxon>
        <taxon>Leotiomycetes</taxon>
        <taxon>Helotiales</taxon>
        <taxon>Sclerotiniaceae</taxon>
        <taxon>Monilinia</taxon>
    </lineage>
</organism>
<proteinExistence type="predicted"/>
<evidence type="ECO:0000313" key="3">
    <source>
        <dbReference type="Proteomes" id="UP000672032"/>
    </source>
</evidence>
<feature type="region of interest" description="Disordered" evidence="1">
    <location>
        <begin position="454"/>
        <end position="488"/>
    </location>
</feature>
<gene>
    <name evidence="2" type="ORF">DSL72_005954</name>
</gene>
<name>A0A8A3PH47_9HELO</name>
<dbReference type="AlphaFoldDB" id="A0A8A3PH47"/>
<feature type="compositionally biased region" description="Low complexity" evidence="1">
    <location>
        <begin position="374"/>
        <end position="388"/>
    </location>
</feature>